<dbReference type="GeneID" id="23612167"/>
<dbReference type="PRINTS" id="PR00380">
    <property type="entry name" value="KINESINHEAVY"/>
</dbReference>
<evidence type="ECO:0000256" key="9">
    <source>
        <dbReference type="ARBA" id="ARBA00034488"/>
    </source>
</evidence>
<evidence type="ECO:0000256" key="7">
    <source>
        <dbReference type="ARBA" id="ARBA00023175"/>
    </source>
</evidence>
<dbReference type="SMART" id="SM00129">
    <property type="entry name" value="KISc"/>
    <property type="match status" value="1"/>
</dbReference>
<keyword evidence="5 12" id="KW-0067">ATP-binding</keyword>
<dbReference type="GO" id="GO:0007010">
    <property type="term" value="P:cytoskeleton organization"/>
    <property type="evidence" value="ECO:0007669"/>
    <property type="project" value="UniProtKB-ARBA"/>
</dbReference>
<dbReference type="InterPro" id="IPR019821">
    <property type="entry name" value="Kinesin_motor_CS"/>
</dbReference>
<feature type="domain" description="Kinesin motor" evidence="16">
    <location>
        <begin position="105"/>
        <end position="446"/>
    </location>
</feature>
<keyword evidence="7 12" id="KW-0505">Motor protein</keyword>
<dbReference type="Gene3D" id="3.40.850.10">
    <property type="entry name" value="Kinesin motor domain"/>
    <property type="match status" value="1"/>
</dbReference>
<feature type="binding site" evidence="12">
    <location>
        <begin position="188"/>
        <end position="195"/>
    </location>
    <ligand>
        <name>ATP</name>
        <dbReference type="ChEBI" id="CHEBI:30616"/>
    </ligand>
</feature>
<keyword evidence="2" id="KW-0963">Cytoplasm</keyword>
<evidence type="ECO:0000256" key="6">
    <source>
        <dbReference type="ARBA" id="ARBA00023054"/>
    </source>
</evidence>
<feature type="region of interest" description="Disordered" evidence="15">
    <location>
        <begin position="1"/>
        <end position="102"/>
    </location>
</feature>
<feature type="region of interest" description="Disordered" evidence="15">
    <location>
        <begin position="710"/>
        <end position="752"/>
    </location>
</feature>
<proteinExistence type="inferred from homology"/>
<evidence type="ECO:0000256" key="5">
    <source>
        <dbReference type="ARBA" id="ARBA00022840"/>
    </source>
</evidence>
<keyword evidence="18" id="KW-1185">Reference proteome</keyword>
<dbReference type="GO" id="GO:0007018">
    <property type="term" value="P:microtubule-based movement"/>
    <property type="evidence" value="ECO:0007669"/>
    <property type="project" value="InterPro"/>
</dbReference>
<evidence type="ECO:0000256" key="2">
    <source>
        <dbReference type="ARBA" id="ARBA00022490"/>
    </source>
</evidence>
<comment type="subcellular location">
    <subcellularLocation>
        <location evidence="1">Cytoplasm</location>
        <location evidence="1">Cytoskeleton</location>
        <location evidence="1">Spindle</location>
    </subcellularLocation>
</comment>
<evidence type="ECO:0000256" key="12">
    <source>
        <dbReference type="PROSITE-ProRule" id="PRU00283"/>
    </source>
</evidence>
<dbReference type="GO" id="GO:0005874">
    <property type="term" value="C:microtubule"/>
    <property type="evidence" value="ECO:0007669"/>
    <property type="project" value="UniProtKB-KW"/>
</dbReference>
<reference evidence="17 18" key="1">
    <citation type="journal article" date="2014" name="BMC Genomics">
        <title>Oil accumulation mechanisms of the oleaginous microalga Chlorella protothecoides revealed through its genome, transcriptomes, and proteomes.</title>
        <authorList>
            <person name="Gao C."/>
            <person name="Wang Y."/>
            <person name="Shen Y."/>
            <person name="Yan D."/>
            <person name="He X."/>
            <person name="Dai J."/>
            <person name="Wu Q."/>
        </authorList>
    </citation>
    <scope>NUCLEOTIDE SEQUENCE [LARGE SCALE GENOMIC DNA]</scope>
    <source>
        <strain evidence="17 18">0710</strain>
    </source>
</reference>
<dbReference type="OrthoDB" id="3176171at2759"/>
<keyword evidence="6 14" id="KW-0175">Coiled coil</keyword>
<dbReference type="Proteomes" id="UP000028924">
    <property type="component" value="Unassembled WGS sequence"/>
</dbReference>
<organism evidence="17 18">
    <name type="scientific">Auxenochlorella protothecoides</name>
    <name type="common">Green microalga</name>
    <name type="synonym">Chlorella protothecoides</name>
    <dbReference type="NCBI Taxonomy" id="3075"/>
    <lineage>
        <taxon>Eukaryota</taxon>
        <taxon>Viridiplantae</taxon>
        <taxon>Chlorophyta</taxon>
        <taxon>core chlorophytes</taxon>
        <taxon>Trebouxiophyceae</taxon>
        <taxon>Chlorellales</taxon>
        <taxon>Chlorellaceae</taxon>
        <taxon>Auxenochlorella</taxon>
    </lineage>
</organism>
<dbReference type="FunFam" id="3.40.850.10:FF:000019">
    <property type="entry name" value="Kinesin-like protein KIN-5D"/>
    <property type="match status" value="1"/>
</dbReference>
<evidence type="ECO:0000256" key="3">
    <source>
        <dbReference type="ARBA" id="ARBA00022701"/>
    </source>
</evidence>
<dbReference type="SUPFAM" id="SSF52540">
    <property type="entry name" value="P-loop containing nucleoside triphosphate hydrolases"/>
    <property type="match status" value="1"/>
</dbReference>
<evidence type="ECO:0000256" key="13">
    <source>
        <dbReference type="RuleBase" id="RU000394"/>
    </source>
</evidence>
<comment type="function">
    <text evidence="11">Responsible for microtubule translocation. May be important for the organization of phragmoplast-specific arrays of microtubules. Plays an essential role in stabilizing the mitotic spindle. Required during mitotic cytokinesis.</text>
</comment>
<dbReference type="PROSITE" id="PS00411">
    <property type="entry name" value="KINESIN_MOTOR_1"/>
    <property type="match status" value="1"/>
</dbReference>
<name>A0A087SM90_AUXPR</name>
<evidence type="ECO:0000256" key="1">
    <source>
        <dbReference type="ARBA" id="ARBA00004186"/>
    </source>
</evidence>
<dbReference type="EMBL" id="KL662135">
    <property type="protein sequence ID" value="KFM26844.1"/>
    <property type="molecule type" value="Genomic_DNA"/>
</dbReference>
<dbReference type="PANTHER" id="PTHR37739:SF8">
    <property type="entry name" value="KINESIN-LIKE PROTEIN KIN-12D"/>
    <property type="match status" value="1"/>
</dbReference>
<dbReference type="GO" id="GO:0005524">
    <property type="term" value="F:ATP binding"/>
    <property type="evidence" value="ECO:0007669"/>
    <property type="project" value="UniProtKB-UniRule"/>
</dbReference>
<feature type="compositionally biased region" description="Low complexity" evidence="15">
    <location>
        <begin position="67"/>
        <end position="89"/>
    </location>
</feature>
<gene>
    <name evidence="17" type="ORF">F751_0776</name>
</gene>
<feature type="coiled-coil region" evidence="14">
    <location>
        <begin position="551"/>
        <end position="606"/>
    </location>
</feature>
<protein>
    <recommendedName>
        <fullName evidence="13">Kinesin-like protein</fullName>
    </recommendedName>
</protein>
<dbReference type="CDD" id="cd00106">
    <property type="entry name" value="KISc"/>
    <property type="match status" value="1"/>
</dbReference>
<evidence type="ECO:0000313" key="18">
    <source>
        <dbReference type="Proteomes" id="UP000028924"/>
    </source>
</evidence>
<evidence type="ECO:0000256" key="15">
    <source>
        <dbReference type="SAM" id="MobiDB-lite"/>
    </source>
</evidence>
<dbReference type="Pfam" id="PF00225">
    <property type="entry name" value="Kinesin"/>
    <property type="match status" value="1"/>
</dbReference>
<feature type="compositionally biased region" description="Polar residues" evidence="15">
    <location>
        <begin position="42"/>
        <end position="54"/>
    </location>
</feature>
<comment type="similarity">
    <text evidence="10">Belongs to the TRAFAC class myosin-kinesin ATPase superfamily. Kinesin family. KIN-5/BimC subfamily.</text>
</comment>
<dbReference type="RefSeq" id="XP_011399792.1">
    <property type="nucleotide sequence ID" value="XM_011401490.1"/>
</dbReference>
<dbReference type="GO" id="GO:0008017">
    <property type="term" value="F:microtubule binding"/>
    <property type="evidence" value="ECO:0007669"/>
    <property type="project" value="InterPro"/>
</dbReference>
<feature type="compositionally biased region" description="Polar residues" evidence="15">
    <location>
        <begin position="1"/>
        <end position="14"/>
    </location>
</feature>
<keyword evidence="3 13" id="KW-0493">Microtubule</keyword>
<evidence type="ECO:0000313" key="17">
    <source>
        <dbReference type="EMBL" id="KFM26844.1"/>
    </source>
</evidence>
<dbReference type="PROSITE" id="PS50067">
    <property type="entry name" value="KINESIN_MOTOR_2"/>
    <property type="match status" value="1"/>
</dbReference>
<dbReference type="InterPro" id="IPR001752">
    <property type="entry name" value="Kinesin_motor_dom"/>
</dbReference>
<evidence type="ECO:0000256" key="10">
    <source>
        <dbReference type="ARBA" id="ARBA00034704"/>
    </source>
</evidence>
<evidence type="ECO:0000256" key="8">
    <source>
        <dbReference type="ARBA" id="ARBA00023212"/>
    </source>
</evidence>
<dbReference type="InterPro" id="IPR044986">
    <property type="entry name" value="KIF15/KIN-12"/>
</dbReference>
<keyword evidence="4 12" id="KW-0547">Nucleotide-binding</keyword>
<dbReference type="GO" id="GO:0003777">
    <property type="term" value="F:microtubule motor activity"/>
    <property type="evidence" value="ECO:0007669"/>
    <property type="project" value="InterPro"/>
</dbReference>
<keyword evidence="8" id="KW-0206">Cytoskeleton</keyword>
<dbReference type="GO" id="GO:0005819">
    <property type="term" value="C:spindle"/>
    <property type="evidence" value="ECO:0007669"/>
    <property type="project" value="UniProtKB-SubCell"/>
</dbReference>
<feature type="compositionally biased region" description="Basic and acidic residues" evidence="15">
    <location>
        <begin position="717"/>
        <end position="733"/>
    </location>
</feature>
<evidence type="ECO:0000256" key="14">
    <source>
        <dbReference type="SAM" id="Coils"/>
    </source>
</evidence>
<comment type="similarity">
    <text evidence="9">Belongs to the TRAFAC class myosin-kinesin ATPase superfamily. Kinesin family. KIN-12 subfamily.</text>
</comment>
<dbReference type="KEGG" id="apro:F751_0776"/>
<dbReference type="InterPro" id="IPR027417">
    <property type="entry name" value="P-loop_NTPase"/>
</dbReference>
<dbReference type="InterPro" id="IPR036961">
    <property type="entry name" value="Kinesin_motor_dom_sf"/>
</dbReference>
<dbReference type="STRING" id="3075.A0A087SM90"/>
<accession>A0A087SM90</accession>
<evidence type="ECO:0000256" key="11">
    <source>
        <dbReference type="ARBA" id="ARBA00046159"/>
    </source>
</evidence>
<evidence type="ECO:0000256" key="4">
    <source>
        <dbReference type="ARBA" id="ARBA00022741"/>
    </source>
</evidence>
<sequence length="752" mass="79274">MATPGSADTCQDATSPSPPFLFFSHSANDRGTPPLRGGPAYSGNTLRSSTSKLSTGRPERLRMARRSLPSADSMPSPSLLASPAPSVSSCVDDASGEEVASGGEGVRVMVRVRPPNRREQREGGAPALSLVGPRTLVLTEPSRLEPVVKSYDHVFGCESTQEEVYAVAGAPVVEHCMAGFNSSIFAYGQTGAGKTHTMMGEACASEAGGLHPDCGLTLRVFAALFRAIEDVERGEGPQTLRYRISCSFLEIYNEEITDLLAPGPALQIRDGDVKRGVYVQDLSEHNVLNADDVMVLIQRGSENRHIAATRMNERSSRSHSVFTCTIEATERADTGITSTRTSKLNLIDLAGSERVGRSGARGDQLTEARSINKSLTVLGRVISALVERQKRPAVHVPYRDSRLTFLLQESLGGNSKTSVVACVTPAAESATESLSTLLFASGAKKIRNRAVVNEESGGDLRALQQENARLVRLVSELQLRARRADTGVEGCAGLDAGGRAEGGRFEGGRFEGGGGGGAAPRRLPPLLLPAAAAGTASPGADLPAALPSPSLGALRAELERLRATHADTSKEVTAARAALEAELERNAALETELEVAARDARTASADAAAAAEELGRLRRVAGEDAALAGSRAGRLQQENEELYATVQVLRRDGDTLRAELAAQTVTVAKYKRMVGEISRLIDWAQCGLGRRAGEGAKPGLARMSVASGCLPPPPHQALKDAASRENAGEEELGKPGMLALDPAAVPCPIPRE</sequence>
<dbReference type="PANTHER" id="PTHR37739">
    <property type="entry name" value="KINESIN-LIKE PROTEIN KIN-12D"/>
    <property type="match status" value="1"/>
</dbReference>
<dbReference type="eggNOG" id="ENOG502QR1R">
    <property type="taxonomic scope" value="Eukaryota"/>
</dbReference>
<dbReference type="AlphaFoldDB" id="A0A087SM90"/>
<evidence type="ECO:0000259" key="16">
    <source>
        <dbReference type="PROSITE" id="PS50067"/>
    </source>
</evidence>